<evidence type="ECO:0000256" key="7">
    <source>
        <dbReference type="ARBA" id="ARBA00022801"/>
    </source>
</evidence>
<dbReference type="Gene3D" id="1.10.3810.10">
    <property type="entry name" value="Biosynthetic peptidoglycan transglycosylase-like"/>
    <property type="match status" value="1"/>
</dbReference>
<evidence type="ECO:0000313" key="16">
    <source>
        <dbReference type="EMBL" id="NYD22267.1"/>
    </source>
</evidence>
<name>A0A7Y9J0E9_9ACTN</name>
<dbReference type="AlphaFoldDB" id="A0A7Y9J0E9"/>
<dbReference type="EMBL" id="JACCBB010000001">
    <property type="protein sequence ID" value="NYD22267.1"/>
    <property type="molecule type" value="Genomic_DNA"/>
</dbReference>
<dbReference type="InterPro" id="IPR001460">
    <property type="entry name" value="PCN-bd_Tpept"/>
</dbReference>
<keyword evidence="11" id="KW-0961">Cell wall biogenesis/degradation</keyword>
<dbReference type="InterPro" id="IPR005543">
    <property type="entry name" value="PASTA_dom"/>
</dbReference>
<evidence type="ECO:0000256" key="9">
    <source>
        <dbReference type="ARBA" id="ARBA00022984"/>
    </source>
</evidence>
<keyword evidence="10" id="KW-0511">Multifunctional enzyme</keyword>
<dbReference type="Pfam" id="PF00912">
    <property type="entry name" value="Transgly"/>
    <property type="match status" value="1"/>
</dbReference>
<dbReference type="SUPFAM" id="SSF53955">
    <property type="entry name" value="Lysozyme-like"/>
    <property type="match status" value="1"/>
</dbReference>
<dbReference type="SUPFAM" id="SSF56601">
    <property type="entry name" value="beta-lactamase/transpeptidase-like"/>
    <property type="match status" value="1"/>
</dbReference>
<organism evidence="16 17">
    <name type="scientific">Kineococcus aurantiacus</name>
    <dbReference type="NCBI Taxonomy" id="37633"/>
    <lineage>
        <taxon>Bacteria</taxon>
        <taxon>Bacillati</taxon>
        <taxon>Actinomycetota</taxon>
        <taxon>Actinomycetes</taxon>
        <taxon>Kineosporiales</taxon>
        <taxon>Kineosporiaceae</taxon>
        <taxon>Kineococcus</taxon>
    </lineage>
</organism>
<dbReference type="Pfam" id="PF03793">
    <property type="entry name" value="PASTA"/>
    <property type="match status" value="1"/>
</dbReference>
<dbReference type="GO" id="GO:0006508">
    <property type="term" value="P:proteolysis"/>
    <property type="evidence" value="ECO:0007669"/>
    <property type="project" value="UniProtKB-KW"/>
</dbReference>
<evidence type="ECO:0000256" key="13">
    <source>
        <dbReference type="ARBA" id="ARBA00049902"/>
    </source>
</evidence>
<reference evidence="16 17" key="1">
    <citation type="submission" date="2020-07" db="EMBL/GenBank/DDBJ databases">
        <title>Sequencing the genomes of 1000 actinobacteria strains.</title>
        <authorList>
            <person name="Klenk H.-P."/>
        </authorList>
    </citation>
    <scope>NUCLEOTIDE SEQUENCE [LARGE SCALE GENOMIC DNA]</scope>
    <source>
        <strain evidence="16 17">DSM 7487</strain>
    </source>
</reference>
<dbReference type="FunFam" id="1.10.3810.10:FF:000001">
    <property type="entry name" value="Penicillin-binding protein 1A"/>
    <property type="match status" value="1"/>
</dbReference>
<evidence type="ECO:0000256" key="4">
    <source>
        <dbReference type="ARBA" id="ARBA00022670"/>
    </source>
</evidence>
<dbReference type="GO" id="GO:0030288">
    <property type="term" value="C:outer membrane-bounded periplasmic space"/>
    <property type="evidence" value="ECO:0007669"/>
    <property type="project" value="TreeGrafter"/>
</dbReference>
<feature type="domain" description="PASTA" evidence="15">
    <location>
        <begin position="711"/>
        <end position="775"/>
    </location>
</feature>
<dbReference type="InterPro" id="IPR023346">
    <property type="entry name" value="Lysozyme-like_dom_sf"/>
</dbReference>
<evidence type="ECO:0000256" key="8">
    <source>
        <dbReference type="ARBA" id="ARBA00022960"/>
    </source>
</evidence>
<dbReference type="InterPro" id="IPR001264">
    <property type="entry name" value="Glyco_trans_51"/>
</dbReference>
<evidence type="ECO:0000256" key="11">
    <source>
        <dbReference type="ARBA" id="ARBA00023316"/>
    </source>
</evidence>
<comment type="similarity">
    <text evidence="1">In the C-terminal section; belongs to the transpeptidase family.</text>
</comment>
<dbReference type="InterPro" id="IPR012338">
    <property type="entry name" value="Beta-lactam/transpept-like"/>
</dbReference>
<keyword evidence="4" id="KW-0645">Protease</keyword>
<proteinExistence type="inferred from homology"/>
<feature type="compositionally biased region" description="Low complexity" evidence="14">
    <location>
        <begin position="770"/>
        <end position="789"/>
    </location>
</feature>
<keyword evidence="8" id="KW-0133">Cell shape</keyword>
<dbReference type="GO" id="GO:0009002">
    <property type="term" value="F:serine-type D-Ala-D-Ala carboxypeptidase activity"/>
    <property type="evidence" value="ECO:0007669"/>
    <property type="project" value="UniProtKB-EC"/>
</dbReference>
<keyword evidence="5" id="KW-0328">Glycosyltransferase</keyword>
<feature type="compositionally biased region" description="Gly residues" evidence="14">
    <location>
        <begin position="819"/>
        <end position="838"/>
    </location>
</feature>
<keyword evidence="3 16" id="KW-0121">Carboxypeptidase</keyword>
<dbReference type="CDD" id="cd06577">
    <property type="entry name" value="PASTA_pknB"/>
    <property type="match status" value="1"/>
</dbReference>
<dbReference type="RefSeq" id="WP_179751118.1">
    <property type="nucleotide sequence ID" value="NZ_BAAAGN010000022.1"/>
</dbReference>
<dbReference type="Gene3D" id="3.40.710.10">
    <property type="entry name" value="DD-peptidase/beta-lactamase superfamily"/>
    <property type="match status" value="1"/>
</dbReference>
<evidence type="ECO:0000256" key="5">
    <source>
        <dbReference type="ARBA" id="ARBA00022676"/>
    </source>
</evidence>
<dbReference type="GO" id="GO:0008360">
    <property type="term" value="P:regulation of cell shape"/>
    <property type="evidence" value="ECO:0007669"/>
    <property type="project" value="UniProtKB-KW"/>
</dbReference>
<evidence type="ECO:0000256" key="2">
    <source>
        <dbReference type="ARBA" id="ARBA00007739"/>
    </source>
</evidence>
<dbReference type="Proteomes" id="UP000521922">
    <property type="component" value="Unassembled WGS sequence"/>
</dbReference>
<comment type="catalytic activity">
    <reaction evidence="12">
        <text>Preferential cleavage: (Ac)2-L-Lys-D-Ala-|-D-Ala. Also transpeptidation of peptidyl-alanyl moieties that are N-acyl substituents of D-alanine.</text>
        <dbReference type="EC" id="3.4.16.4"/>
    </reaction>
</comment>
<gene>
    <name evidence="16" type="ORF">BJ968_001807</name>
</gene>
<keyword evidence="6" id="KW-0808">Transferase</keyword>
<evidence type="ECO:0000256" key="14">
    <source>
        <dbReference type="SAM" id="MobiDB-lite"/>
    </source>
</evidence>
<keyword evidence="9" id="KW-0573">Peptidoglycan synthesis</keyword>
<dbReference type="Gene3D" id="3.30.10.20">
    <property type="match status" value="1"/>
</dbReference>
<accession>A0A7Y9J0E9</accession>
<dbReference type="GO" id="GO:0008658">
    <property type="term" value="F:penicillin binding"/>
    <property type="evidence" value="ECO:0007669"/>
    <property type="project" value="InterPro"/>
</dbReference>
<comment type="similarity">
    <text evidence="2">In the N-terminal section; belongs to the glycosyltransferase 51 family.</text>
</comment>
<dbReference type="PANTHER" id="PTHR32282">
    <property type="entry name" value="BINDING PROTEIN TRANSPEPTIDASE, PUTATIVE-RELATED"/>
    <property type="match status" value="1"/>
</dbReference>
<dbReference type="GO" id="GO:0009252">
    <property type="term" value="P:peptidoglycan biosynthetic process"/>
    <property type="evidence" value="ECO:0007669"/>
    <property type="project" value="UniProtKB-KW"/>
</dbReference>
<evidence type="ECO:0000259" key="15">
    <source>
        <dbReference type="PROSITE" id="PS51178"/>
    </source>
</evidence>
<dbReference type="GO" id="GO:0008955">
    <property type="term" value="F:peptidoglycan glycosyltransferase activity"/>
    <property type="evidence" value="ECO:0007669"/>
    <property type="project" value="UniProtKB-EC"/>
</dbReference>
<dbReference type="PROSITE" id="PS51178">
    <property type="entry name" value="PASTA"/>
    <property type="match status" value="1"/>
</dbReference>
<dbReference type="InterPro" id="IPR036950">
    <property type="entry name" value="PBP_transglycosylase"/>
</dbReference>
<protein>
    <submittedName>
        <fullName evidence="16">Membrane peptidoglycan carboxypeptidase</fullName>
    </submittedName>
</protein>
<dbReference type="SMART" id="SM00740">
    <property type="entry name" value="PASTA"/>
    <property type="match status" value="1"/>
</dbReference>
<evidence type="ECO:0000256" key="12">
    <source>
        <dbReference type="ARBA" id="ARBA00034000"/>
    </source>
</evidence>
<evidence type="ECO:0000256" key="10">
    <source>
        <dbReference type="ARBA" id="ARBA00023268"/>
    </source>
</evidence>
<evidence type="ECO:0000256" key="1">
    <source>
        <dbReference type="ARBA" id="ARBA00007090"/>
    </source>
</evidence>
<evidence type="ECO:0000313" key="17">
    <source>
        <dbReference type="Proteomes" id="UP000521922"/>
    </source>
</evidence>
<dbReference type="GO" id="GO:0071555">
    <property type="term" value="P:cell wall organization"/>
    <property type="evidence" value="ECO:0007669"/>
    <property type="project" value="UniProtKB-KW"/>
</dbReference>
<keyword evidence="17" id="KW-1185">Reference proteome</keyword>
<dbReference type="InterPro" id="IPR050396">
    <property type="entry name" value="Glycosyltr_51/Transpeptidase"/>
</dbReference>
<sequence length="838" mass="86579">MAPRSPHARRPVFRLLAAFAAVSAAGGVLSAGLVVPAVAATGSLTSEGVDIFNELPGDLGDKTLSEASTITYSDGSVMAKVYDQNRTVIAFDQIAPVMRDAIVSIEDDRFYQHGAVDAKGIVRALVSNAGGGSTQGASTLTQQFVKNVLVQQAVQEGDSQAAAAAVEADGVEGYARKLREMKLAIGVEKEMSKDDILAGYLNVSYFQNNVYGIEAAAQFYFSKSAADLNLPESALLAGMVQNPAAYNPLKYPDAAVSRRNVVLNRMLELGRIDQATHDAAVATPLTLTRNPSRQGCLAAGSAAYFCDYVVHVVESDPAFGASAEDRRNLLRRGGLTIKTTLSPVVQATTQQAVNDGVNPGQEVRSAASIVEPGTGNILAMAQDTTYSPDDDQIGVTTLNYNVGQAMGGTAGFQQGSTFKAFTLATWLKQGKSLDSTVASPSSGSDPFSAFTACGQKLRGPTYKYSNSESSSSGSMSVRTATAQSVNTAFVSMEKQLDICDITATAQSLGVYKAAPTKNFLTGETNLDLDQNPSMTLGTNLVYPLEVAGAYAAFAAEGKFCKPTAILETLDTDGKPLQVPSANCQQVLDVNVARNVTEALRGGWTGGTAKGVGKAVMAGRQVASKTGTTNDSQNTWFAAYTPQMAGAVWVGHHKGVKSLNGERINGKRVGRVFGATIAGPIWANAVGTSLTQLNAPKLTFTDGTSAGLKTTTVDGRVRVPSVVGRSVSSARAALQAAGFQVKVGGSVTSSVAKGLVASQSARSAAAGATITITTSSGAPPVRTPTQEPSAPATPAPPAGGDNPGVQLPTPAAAQQQDEGQGQGQNEGQGEGQGQGQPTP</sequence>
<comment type="caution">
    <text evidence="16">The sequence shown here is derived from an EMBL/GenBank/DDBJ whole genome shotgun (WGS) entry which is preliminary data.</text>
</comment>
<comment type="catalytic activity">
    <reaction evidence="13">
        <text>[GlcNAc-(1-&gt;4)-Mur2Ac(oyl-L-Ala-gamma-D-Glu-L-Lys-D-Ala-D-Ala)](n)-di-trans,octa-cis-undecaprenyl diphosphate + beta-D-GlcNAc-(1-&gt;4)-Mur2Ac(oyl-L-Ala-gamma-D-Glu-L-Lys-D-Ala-D-Ala)-di-trans,octa-cis-undecaprenyl diphosphate = [GlcNAc-(1-&gt;4)-Mur2Ac(oyl-L-Ala-gamma-D-Glu-L-Lys-D-Ala-D-Ala)](n+1)-di-trans,octa-cis-undecaprenyl diphosphate + di-trans,octa-cis-undecaprenyl diphosphate + H(+)</text>
        <dbReference type="Rhea" id="RHEA:23708"/>
        <dbReference type="Rhea" id="RHEA-COMP:9602"/>
        <dbReference type="Rhea" id="RHEA-COMP:9603"/>
        <dbReference type="ChEBI" id="CHEBI:15378"/>
        <dbReference type="ChEBI" id="CHEBI:58405"/>
        <dbReference type="ChEBI" id="CHEBI:60033"/>
        <dbReference type="ChEBI" id="CHEBI:78435"/>
        <dbReference type="EC" id="2.4.99.28"/>
    </reaction>
</comment>
<dbReference type="PANTHER" id="PTHR32282:SF33">
    <property type="entry name" value="PEPTIDOGLYCAN GLYCOSYLTRANSFERASE"/>
    <property type="match status" value="1"/>
</dbReference>
<keyword evidence="7" id="KW-0378">Hydrolase</keyword>
<dbReference type="Pfam" id="PF00905">
    <property type="entry name" value="Transpeptidase"/>
    <property type="match status" value="1"/>
</dbReference>
<feature type="region of interest" description="Disordered" evidence="14">
    <location>
        <begin position="770"/>
        <end position="838"/>
    </location>
</feature>
<evidence type="ECO:0000256" key="6">
    <source>
        <dbReference type="ARBA" id="ARBA00022679"/>
    </source>
</evidence>
<evidence type="ECO:0000256" key="3">
    <source>
        <dbReference type="ARBA" id="ARBA00022645"/>
    </source>
</evidence>